<accession>A0A5M9ZF57</accession>
<dbReference type="Proteomes" id="UP000326060">
    <property type="component" value="Unassembled WGS sequence"/>
</dbReference>
<comment type="similarity">
    <text evidence="1">Belongs to the AB hydrolase superfamily. AB hydrolase 2 family.</text>
</comment>
<evidence type="ECO:0000256" key="1">
    <source>
        <dbReference type="ARBA" id="ARBA00006499"/>
    </source>
</evidence>
<organism evidence="5 6">
    <name type="scientific">Bifidobacterium callitrichos</name>
    <dbReference type="NCBI Taxonomy" id="762209"/>
    <lineage>
        <taxon>Bacteria</taxon>
        <taxon>Bacillati</taxon>
        <taxon>Actinomycetota</taxon>
        <taxon>Actinomycetes</taxon>
        <taxon>Bifidobacteriales</taxon>
        <taxon>Bifidobacteriaceae</taxon>
        <taxon>Bifidobacterium</taxon>
    </lineage>
</organism>
<name>A0A5M9ZF57_9BIFI</name>
<dbReference type="InterPro" id="IPR003140">
    <property type="entry name" value="PLipase/COase/thioEstase"/>
</dbReference>
<evidence type="ECO:0000256" key="2">
    <source>
        <dbReference type="ARBA" id="ARBA00022801"/>
    </source>
</evidence>
<feature type="region of interest" description="Disordered" evidence="3">
    <location>
        <begin position="1"/>
        <end position="20"/>
    </location>
</feature>
<dbReference type="PANTHER" id="PTHR10655">
    <property type="entry name" value="LYSOPHOSPHOLIPASE-RELATED"/>
    <property type="match status" value="1"/>
</dbReference>
<evidence type="ECO:0000259" key="4">
    <source>
        <dbReference type="Pfam" id="PF02230"/>
    </source>
</evidence>
<dbReference type="GO" id="GO:0006508">
    <property type="term" value="P:proteolysis"/>
    <property type="evidence" value="ECO:0007669"/>
    <property type="project" value="InterPro"/>
</dbReference>
<sequence length="222" mass="24199">MKISKALTRLNDSGSDSSRSADPVFVLLHGWGSNEYDLPDLLRYCGAGSADFASLQAQIAYGMGYTWFGDWAHEGVPEGESLTRQAYDAAAAIDEWVKANIPADRRVVTLGFSQGGLLAAHMLRFDPARYAAAVSFSGWLAPGVMDGDKTLETSQPPVFYGHGSIDDIFPAADVAAMSAFWRAHGTLSEHIYPGMAHSINMDELRDVQRFLESNDLIRPQIP</sequence>
<feature type="domain" description="Phospholipase/carboxylesterase/thioesterase" evidence="4">
    <location>
        <begin position="19"/>
        <end position="213"/>
    </location>
</feature>
<dbReference type="InterPro" id="IPR050565">
    <property type="entry name" value="LYPA1-2/EST-like"/>
</dbReference>
<dbReference type="AlphaFoldDB" id="A0A5M9ZF57"/>
<dbReference type="Gene3D" id="3.40.50.1820">
    <property type="entry name" value="alpha/beta hydrolase"/>
    <property type="match status" value="1"/>
</dbReference>
<dbReference type="InterPro" id="IPR002471">
    <property type="entry name" value="Pept_S9_AS"/>
</dbReference>
<reference evidence="5 6" key="1">
    <citation type="journal article" date="2019" name="Syst. Appl. Microbiol.">
        <title>Characterization of Bifidobacterium species in feaces of the Egyptian fruit bat: Description of B. vespertilionis sp. nov. and B. rousetti sp. nov.</title>
        <authorList>
            <person name="Modesto M."/>
            <person name="Satti M."/>
            <person name="Watanabe K."/>
            <person name="Puglisi E."/>
            <person name="Morelli L."/>
            <person name="Huang C.-H."/>
            <person name="Liou J.-S."/>
            <person name="Miyashita M."/>
            <person name="Tamura T."/>
            <person name="Saito S."/>
            <person name="Mori K."/>
            <person name="Huang L."/>
            <person name="Sciavilla P."/>
            <person name="Sandri C."/>
            <person name="Spiezio C."/>
            <person name="Vitali F."/>
            <person name="Cavalieri D."/>
            <person name="Perpetuini G."/>
            <person name="Tofalo R."/>
            <person name="Bonetti A."/>
            <person name="Arita M."/>
            <person name="Mattarelli P."/>
        </authorList>
    </citation>
    <scope>NUCLEOTIDE SEQUENCE [LARGE SCALE GENOMIC DNA]</scope>
    <source>
        <strain evidence="5 6">RST27</strain>
    </source>
</reference>
<dbReference type="Pfam" id="PF02230">
    <property type="entry name" value="Abhydrolase_2"/>
    <property type="match status" value="1"/>
</dbReference>
<dbReference type="InterPro" id="IPR029058">
    <property type="entry name" value="AB_hydrolase_fold"/>
</dbReference>
<evidence type="ECO:0000313" key="6">
    <source>
        <dbReference type="Proteomes" id="UP000326060"/>
    </source>
</evidence>
<dbReference type="SUPFAM" id="SSF53474">
    <property type="entry name" value="alpha/beta-Hydrolases"/>
    <property type="match status" value="1"/>
</dbReference>
<dbReference type="EMBL" id="RZJP01000001">
    <property type="protein sequence ID" value="KAA8817678.1"/>
    <property type="molecule type" value="Genomic_DNA"/>
</dbReference>
<gene>
    <name evidence="5" type="ORF">EMB92_03835</name>
</gene>
<keyword evidence="2" id="KW-0378">Hydrolase</keyword>
<evidence type="ECO:0000313" key="5">
    <source>
        <dbReference type="EMBL" id="KAA8817678.1"/>
    </source>
</evidence>
<protein>
    <submittedName>
        <fullName evidence="5">Phospholipase</fullName>
    </submittedName>
</protein>
<feature type="compositionally biased region" description="Polar residues" evidence="3">
    <location>
        <begin position="10"/>
        <end position="20"/>
    </location>
</feature>
<dbReference type="PANTHER" id="PTHR10655:SF17">
    <property type="entry name" value="LYSOPHOSPHOLIPASE-LIKE PROTEIN 1"/>
    <property type="match status" value="1"/>
</dbReference>
<proteinExistence type="inferred from homology"/>
<dbReference type="GO" id="GO:0004252">
    <property type="term" value="F:serine-type endopeptidase activity"/>
    <property type="evidence" value="ECO:0007669"/>
    <property type="project" value="InterPro"/>
</dbReference>
<evidence type="ECO:0000256" key="3">
    <source>
        <dbReference type="SAM" id="MobiDB-lite"/>
    </source>
</evidence>
<dbReference type="RefSeq" id="WP_150393819.1">
    <property type="nucleotide sequence ID" value="NZ_RZJP01000001.1"/>
</dbReference>
<dbReference type="PROSITE" id="PS00708">
    <property type="entry name" value="PRO_ENDOPEP_SER"/>
    <property type="match status" value="1"/>
</dbReference>
<comment type="caution">
    <text evidence="5">The sequence shown here is derived from an EMBL/GenBank/DDBJ whole genome shotgun (WGS) entry which is preliminary data.</text>
</comment>